<name>I6ZX26_MELRP</name>
<dbReference type="eggNOG" id="COG1086">
    <property type="taxonomic scope" value="Bacteria"/>
</dbReference>
<dbReference type="KEGG" id="mro:MROS_0369"/>
<dbReference type="RefSeq" id="WP_014855050.1">
    <property type="nucleotide sequence ID" value="NC_018178.1"/>
</dbReference>
<keyword evidence="2" id="KW-1185">Reference proteome</keyword>
<organism evidence="1 2">
    <name type="scientific">Melioribacter roseus (strain DSM 23840 / JCM 17771 / VKM B-2668 / P3M-2)</name>
    <dbReference type="NCBI Taxonomy" id="1191523"/>
    <lineage>
        <taxon>Bacteria</taxon>
        <taxon>Pseudomonadati</taxon>
        <taxon>Ignavibacteriota</taxon>
        <taxon>Ignavibacteria</taxon>
        <taxon>Ignavibacteriales</taxon>
        <taxon>Melioribacteraceae</taxon>
        <taxon>Melioribacter</taxon>
    </lineage>
</organism>
<proteinExistence type="predicted"/>
<protein>
    <recommendedName>
        <fullName evidence="3">Short-chain dehydrogenase</fullName>
    </recommendedName>
</protein>
<dbReference type="SUPFAM" id="SSF51735">
    <property type="entry name" value="NAD(P)-binding Rossmann-fold domains"/>
    <property type="match status" value="1"/>
</dbReference>
<evidence type="ECO:0000313" key="2">
    <source>
        <dbReference type="Proteomes" id="UP000009011"/>
    </source>
</evidence>
<dbReference type="AlphaFoldDB" id="I6ZX26"/>
<dbReference type="Proteomes" id="UP000009011">
    <property type="component" value="Chromosome"/>
</dbReference>
<evidence type="ECO:0008006" key="3">
    <source>
        <dbReference type="Google" id="ProtNLM"/>
    </source>
</evidence>
<reference evidence="1 2" key="1">
    <citation type="journal article" date="2013" name="PLoS ONE">
        <title>Genomic analysis of Melioribacter roseus, facultatively anaerobic organotrophic bacterium representing a novel deep lineage within Bacteriodetes/Chlorobi group.</title>
        <authorList>
            <person name="Kadnikov V.V."/>
            <person name="Mardanov A.V."/>
            <person name="Podosokorskaya O.A."/>
            <person name="Gavrilov S.N."/>
            <person name="Kublanov I.V."/>
            <person name="Beletsky A.V."/>
            <person name="Bonch-Osmolovskaya E.A."/>
            <person name="Ravin N.V."/>
        </authorList>
    </citation>
    <scope>NUCLEOTIDE SEQUENCE [LARGE SCALE GENOMIC DNA]</scope>
    <source>
        <strain evidence="2">JCM 17771 / P3M-2</strain>
    </source>
</reference>
<dbReference type="STRING" id="1191523.MROS_0369"/>
<accession>I6ZX26</accession>
<dbReference type="Gene3D" id="3.40.50.720">
    <property type="entry name" value="NAD(P)-binding Rossmann-like Domain"/>
    <property type="match status" value="1"/>
</dbReference>
<dbReference type="OrthoDB" id="9803111at2"/>
<dbReference type="HOGENOM" id="CLU_035602_0_0_10"/>
<evidence type="ECO:0000313" key="1">
    <source>
        <dbReference type="EMBL" id="AFN73613.1"/>
    </source>
</evidence>
<gene>
    <name evidence="1" type="ordered locus">MROS_0369</name>
</gene>
<dbReference type="EMBL" id="CP003557">
    <property type="protein sequence ID" value="AFN73613.1"/>
    <property type="molecule type" value="Genomic_DNA"/>
</dbReference>
<dbReference type="InterPro" id="IPR036291">
    <property type="entry name" value="NAD(P)-bd_dom_sf"/>
</dbReference>
<sequence>MDIQNKTVLVLGAWGLVGNAVTRKLVSEKPKRIIVTSLKKEEALGHVEKLKKEFPGLPEDYFIPWWGNIFVRHEFKDKNRLELLENPETRRIMMYDIMEELSDSILEASAAYKLIMEYKPDIVIDCVNSATAIAYQDVYSTYYRIKRLMNEGSDAEILKSEMEKLFCTEYVPQIIRHVQILYNAMSRAGTKIYFKIGTSGTGGMGLNIPYTHSEEKPSRVLLSKSAVAGAHTLLLFLMGRTPQGPITKEIKPTAAIAWKKIEFGEIRKGGKPIEIQEVSMNDAFRLEGKLNLKPDIKFKSTGESLKSVYIDTGENGTFSRGEFEAITTQGQMEYVTPEEIADDLIYEIKGGNTGHDIINALDNATLEPTYRAGFLQHSAVEKLEELENIHNKESVAFELLGPPRLSKLLHEINLLRHVAGEMKKIPEFTPAQLSEKLFEFIKDNDNLRNEIISIGIPILLPDGKSLLRGNTIKIPPFRGENELNITPENIDMWAHDGWVDLREKNMETWIDRIGTIMSEAGSIPEDDTSSMHVRTKKYWNDFGKIDIGKVVGWIFSKEEKGERMKA</sequence>